<dbReference type="Proteomes" id="UP001190700">
    <property type="component" value="Unassembled WGS sequence"/>
</dbReference>
<reference evidence="1 2" key="1">
    <citation type="journal article" date="2015" name="Genome Biol. Evol.">
        <title>Comparative Genomics of a Bacterivorous Green Alga Reveals Evolutionary Causalities and Consequences of Phago-Mixotrophic Mode of Nutrition.</title>
        <authorList>
            <person name="Burns J.A."/>
            <person name="Paasch A."/>
            <person name="Narechania A."/>
            <person name="Kim E."/>
        </authorList>
    </citation>
    <scope>NUCLEOTIDE SEQUENCE [LARGE SCALE GENOMIC DNA]</scope>
    <source>
        <strain evidence="1 2">PLY_AMNH</strain>
    </source>
</reference>
<dbReference type="AlphaFoldDB" id="A0AAE0ES62"/>
<keyword evidence="2" id="KW-1185">Reference proteome</keyword>
<proteinExistence type="predicted"/>
<evidence type="ECO:0000313" key="2">
    <source>
        <dbReference type="Proteomes" id="UP001190700"/>
    </source>
</evidence>
<protein>
    <submittedName>
        <fullName evidence="1">Uncharacterized protein</fullName>
    </submittedName>
</protein>
<evidence type="ECO:0000313" key="1">
    <source>
        <dbReference type="EMBL" id="KAK3236875.1"/>
    </source>
</evidence>
<sequence length="330" mass="36287">MNVVIGIGVTFLLLMVGAVVYVYNKDRIWYTVDRALMQMLKCWVVDAEDLDDPESNVGHAGKDAVFDNPVENAVFCAAGDPDISIEETPDVWDSRQNPTFAHGTHHNAAQEIIRNAVKGGAKLEDSSVTMVQLGEARGGHGSRGEEPFWKALMLSTINQRMQELIDATNTLKCAMIISCITSEAEDKLTTLLQKCSNAIKDMKIASEKSRLGGEQKEAVADAFTEVEASLELIHTSMENATDLQFPTEGQMKEITIILADLLAQNGAEPTFVAEQIMVIHPGAGNPIDIGNRLERLLSRGLIYDVAEYEEYIQCIRRNLNPVNVNIKVPA</sequence>
<gene>
    <name evidence="1" type="ORF">CYMTET_53012</name>
</gene>
<organism evidence="1 2">
    <name type="scientific">Cymbomonas tetramitiformis</name>
    <dbReference type="NCBI Taxonomy" id="36881"/>
    <lineage>
        <taxon>Eukaryota</taxon>
        <taxon>Viridiplantae</taxon>
        <taxon>Chlorophyta</taxon>
        <taxon>Pyramimonadophyceae</taxon>
        <taxon>Pyramimonadales</taxon>
        <taxon>Pyramimonadaceae</taxon>
        <taxon>Cymbomonas</taxon>
    </lineage>
</organism>
<accession>A0AAE0ES62</accession>
<comment type="caution">
    <text evidence="1">The sequence shown here is derived from an EMBL/GenBank/DDBJ whole genome shotgun (WGS) entry which is preliminary data.</text>
</comment>
<dbReference type="EMBL" id="LGRX02034793">
    <property type="protein sequence ID" value="KAK3236875.1"/>
    <property type="molecule type" value="Genomic_DNA"/>
</dbReference>
<name>A0AAE0ES62_9CHLO</name>